<comment type="activity regulation">
    <text evidence="11">Inhibited by UTP.</text>
</comment>
<keyword evidence="8 11" id="KW-0067">ATP-binding</keyword>
<feature type="binding site" evidence="11">
    <location>
        <position position="58"/>
    </location>
    <ligand>
        <name>ATP</name>
        <dbReference type="ChEBI" id="CHEBI:30616"/>
    </ligand>
</feature>
<feature type="binding site" evidence="11">
    <location>
        <position position="175"/>
    </location>
    <ligand>
        <name>ATP</name>
        <dbReference type="ChEBI" id="CHEBI:30616"/>
    </ligand>
</feature>
<dbReference type="AlphaFoldDB" id="A0A7M2WSZ1"/>
<feature type="binding site" evidence="11">
    <location>
        <position position="57"/>
    </location>
    <ligand>
        <name>UMP</name>
        <dbReference type="ChEBI" id="CHEBI:57865"/>
    </ligand>
</feature>
<dbReference type="EMBL" id="CP063458">
    <property type="protein sequence ID" value="QOV88627.1"/>
    <property type="molecule type" value="Genomic_DNA"/>
</dbReference>
<dbReference type="PIRSF" id="PIRSF005650">
    <property type="entry name" value="Uridylate_kin"/>
    <property type="match status" value="1"/>
</dbReference>
<dbReference type="Gene3D" id="3.40.1160.10">
    <property type="entry name" value="Acetylglutamate kinase-like"/>
    <property type="match status" value="1"/>
</dbReference>
<comment type="caution">
    <text evidence="11">Lacks conserved residue(s) required for the propagation of feature annotation.</text>
</comment>
<feature type="binding site" evidence="11">
    <location>
        <begin position="15"/>
        <end position="18"/>
    </location>
    <ligand>
        <name>ATP</name>
        <dbReference type="ChEBI" id="CHEBI:30616"/>
    </ligand>
</feature>
<evidence type="ECO:0000256" key="5">
    <source>
        <dbReference type="ARBA" id="ARBA00022679"/>
    </source>
</evidence>
<evidence type="ECO:0000256" key="3">
    <source>
        <dbReference type="ARBA" id="ARBA00007614"/>
    </source>
</evidence>
<comment type="catalytic activity">
    <reaction evidence="10 11">
        <text>UMP + ATP = UDP + ADP</text>
        <dbReference type="Rhea" id="RHEA:24400"/>
        <dbReference type="ChEBI" id="CHEBI:30616"/>
        <dbReference type="ChEBI" id="CHEBI:57865"/>
        <dbReference type="ChEBI" id="CHEBI:58223"/>
        <dbReference type="ChEBI" id="CHEBI:456216"/>
        <dbReference type="EC" id="2.7.4.22"/>
    </reaction>
</comment>
<dbReference type="GO" id="GO:0006225">
    <property type="term" value="P:UDP biosynthetic process"/>
    <property type="evidence" value="ECO:0007669"/>
    <property type="project" value="TreeGrafter"/>
</dbReference>
<accession>A0A7M2WSZ1</accession>
<dbReference type="GO" id="GO:0005737">
    <property type="term" value="C:cytoplasm"/>
    <property type="evidence" value="ECO:0007669"/>
    <property type="project" value="UniProtKB-SubCell"/>
</dbReference>
<feature type="binding site" evidence="11">
    <location>
        <position position="172"/>
    </location>
    <ligand>
        <name>ATP</name>
        <dbReference type="ChEBI" id="CHEBI:30616"/>
    </ligand>
</feature>
<comment type="subunit">
    <text evidence="11">Homohexamer.</text>
</comment>
<comment type="pathway">
    <text evidence="2 11">Pyrimidine metabolism; CTP biosynthesis via de novo pathway; UDP from UMP (UMPK route): step 1/1.</text>
</comment>
<organism evidence="13 14">
    <name type="scientific">Humisphaera borealis</name>
    <dbReference type="NCBI Taxonomy" id="2807512"/>
    <lineage>
        <taxon>Bacteria</taxon>
        <taxon>Pseudomonadati</taxon>
        <taxon>Planctomycetota</taxon>
        <taxon>Phycisphaerae</taxon>
        <taxon>Tepidisphaerales</taxon>
        <taxon>Tepidisphaeraceae</taxon>
        <taxon>Humisphaera</taxon>
    </lineage>
</organism>
<dbReference type="RefSeq" id="WP_206291620.1">
    <property type="nucleotide sequence ID" value="NZ_CP063458.1"/>
</dbReference>
<dbReference type="PANTHER" id="PTHR42833">
    <property type="entry name" value="URIDYLATE KINASE"/>
    <property type="match status" value="1"/>
</dbReference>
<evidence type="ECO:0000313" key="14">
    <source>
        <dbReference type="Proteomes" id="UP000593765"/>
    </source>
</evidence>
<evidence type="ECO:0000256" key="8">
    <source>
        <dbReference type="ARBA" id="ARBA00022840"/>
    </source>
</evidence>
<evidence type="ECO:0000313" key="13">
    <source>
        <dbReference type="EMBL" id="QOV88627.1"/>
    </source>
</evidence>
<dbReference type="InterPro" id="IPR011817">
    <property type="entry name" value="Uridylate_kinase"/>
</dbReference>
<dbReference type="InterPro" id="IPR036393">
    <property type="entry name" value="AceGlu_kinase-like_sf"/>
</dbReference>
<keyword evidence="9 11" id="KW-0665">Pyrimidine biosynthesis</keyword>
<dbReference type="UniPathway" id="UPA00159">
    <property type="reaction ID" value="UER00275"/>
</dbReference>
<evidence type="ECO:0000256" key="7">
    <source>
        <dbReference type="ARBA" id="ARBA00022777"/>
    </source>
</evidence>
<dbReference type="Proteomes" id="UP000593765">
    <property type="component" value="Chromosome"/>
</dbReference>
<dbReference type="KEGG" id="hbs:IPV69_20650"/>
<keyword evidence="4 11" id="KW-0963">Cytoplasm</keyword>
<protein>
    <recommendedName>
        <fullName evidence="11">Uridylate kinase</fullName>
        <shortName evidence="11">UK</shortName>
        <ecNumber evidence="11">2.7.4.22</ecNumber>
    </recommendedName>
    <alternativeName>
        <fullName evidence="11">Uridine monophosphate kinase</fullName>
        <shortName evidence="11">UMP kinase</shortName>
        <shortName evidence="11">UMPK</shortName>
    </alternativeName>
</protein>
<evidence type="ECO:0000256" key="1">
    <source>
        <dbReference type="ARBA" id="ARBA00004496"/>
    </source>
</evidence>
<feature type="domain" description="Aspartate/glutamate/uridylate kinase" evidence="12">
    <location>
        <begin position="10"/>
        <end position="220"/>
    </location>
</feature>
<dbReference type="PANTHER" id="PTHR42833:SF4">
    <property type="entry name" value="URIDYLATE KINASE PUMPKIN, CHLOROPLASTIC"/>
    <property type="match status" value="1"/>
</dbReference>
<keyword evidence="5 11" id="KW-0808">Transferase</keyword>
<evidence type="ECO:0000256" key="10">
    <source>
        <dbReference type="ARBA" id="ARBA00047767"/>
    </source>
</evidence>
<dbReference type="GO" id="GO:0044210">
    <property type="term" value="P:'de novo' CTP biosynthetic process"/>
    <property type="evidence" value="ECO:0007669"/>
    <property type="project" value="UniProtKB-UniRule"/>
</dbReference>
<feature type="binding site" evidence="11">
    <location>
        <position position="166"/>
    </location>
    <ligand>
        <name>ATP</name>
        <dbReference type="ChEBI" id="CHEBI:30616"/>
    </ligand>
</feature>
<dbReference type="InterPro" id="IPR001048">
    <property type="entry name" value="Asp/Glu/Uridylate_kinase"/>
</dbReference>
<dbReference type="EC" id="2.7.4.22" evidence="11"/>
<dbReference type="SUPFAM" id="SSF53633">
    <property type="entry name" value="Carbamate kinase-like"/>
    <property type="match status" value="1"/>
</dbReference>
<dbReference type="NCBIfam" id="TIGR02075">
    <property type="entry name" value="pyrH_bact"/>
    <property type="match status" value="1"/>
</dbReference>
<keyword evidence="7 11" id="KW-0418">Kinase</keyword>
<dbReference type="HAMAP" id="MF_01220_B">
    <property type="entry name" value="PyrH_B"/>
    <property type="match status" value="1"/>
</dbReference>
<dbReference type="CDD" id="cd04254">
    <property type="entry name" value="AAK_UMPK-PyrH-Ec"/>
    <property type="match status" value="1"/>
</dbReference>
<dbReference type="FunFam" id="3.40.1160.10:FF:000001">
    <property type="entry name" value="Uridylate kinase"/>
    <property type="match status" value="1"/>
</dbReference>
<name>A0A7M2WSZ1_9BACT</name>
<keyword evidence="14" id="KW-1185">Reference proteome</keyword>
<comment type="subcellular location">
    <subcellularLocation>
        <location evidence="1 11">Cytoplasm</location>
    </subcellularLocation>
</comment>
<evidence type="ECO:0000256" key="11">
    <source>
        <dbReference type="HAMAP-Rule" id="MF_01220"/>
    </source>
</evidence>
<proteinExistence type="inferred from homology"/>
<dbReference type="InterPro" id="IPR015963">
    <property type="entry name" value="Uridylate_kinase_bac"/>
</dbReference>
<evidence type="ECO:0000256" key="2">
    <source>
        <dbReference type="ARBA" id="ARBA00004791"/>
    </source>
</evidence>
<dbReference type="GO" id="GO:0005524">
    <property type="term" value="F:ATP binding"/>
    <property type="evidence" value="ECO:0007669"/>
    <property type="project" value="UniProtKB-KW"/>
</dbReference>
<evidence type="ECO:0000256" key="6">
    <source>
        <dbReference type="ARBA" id="ARBA00022741"/>
    </source>
</evidence>
<keyword evidence="6 11" id="KW-0547">Nucleotide-binding</keyword>
<feature type="binding site" evidence="11">
    <location>
        <begin position="139"/>
        <end position="146"/>
    </location>
    <ligand>
        <name>UMP</name>
        <dbReference type="ChEBI" id="CHEBI:57865"/>
    </ligand>
</feature>
<feature type="binding site" evidence="11">
    <location>
        <position position="62"/>
    </location>
    <ligand>
        <name>ATP</name>
        <dbReference type="ChEBI" id="CHEBI:30616"/>
    </ligand>
</feature>
<evidence type="ECO:0000256" key="9">
    <source>
        <dbReference type="ARBA" id="ARBA00022975"/>
    </source>
</evidence>
<sequence length="243" mass="26198">MPENAPRSYKRILLKISGEGFCHEGGFGIEAGELKNIAQQCVDICKSGVELAVVVGGGNFIRGATFAEDGHIPRATADYMGMLATVLNALALQETMEALGQPTRVMSAISVHSVAEPFIRRRAVRHLEKGRCIVLAAGTGNPFFTTDTCAALRAHEIAADVILKATKVDGIYDSDPKKNPNAKLLTNASYAEVLEKQLRVMDLTAITFCMDYKIPLVVFNLRKQGNIARVVAGENIGTKIVPV</sequence>
<comment type="similarity">
    <text evidence="3 11">Belongs to the UMP kinase family.</text>
</comment>
<evidence type="ECO:0000259" key="12">
    <source>
        <dbReference type="Pfam" id="PF00696"/>
    </source>
</evidence>
<comment type="function">
    <text evidence="11">Catalyzes the reversible phosphorylation of UMP to UDP.</text>
</comment>
<dbReference type="GO" id="GO:0033862">
    <property type="term" value="F:UMP kinase activity"/>
    <property type="evidence" value="ECO:0007669"/>
    <property type="project" value="UniProtKB-EC"/>
</dbReference>
<dbReference type="Pfam" id="PF00696">
    <property type="entry name" value="AA_kinase"/>
    <property type="match status" value="1"/>
</dbReference>
<reference evidence="13 14" key="1">
    <citation type="submission" date="2020-10" db="EMBL/GenBank/DDBJ databases">
        <title>Wide distribution of Phycisphaera-like planctomycetes from WD2101 soil group in peatlands and genome analysis of the first cultivated representative.</title>
        <authorList>
            <person name="Dedysh S.N."/>
            <person name="Beletsky A.V."/>
            <person name="Ivanova A."/>
            <person name="Kulichevskaya I.S."/>
            <person name="Suzina N.E."/>
            <person name="Philippov D.A."/>
            <person name="Rakitin A.L."/>
            <person name="Mardanov A.V."/>
            <person name="Ravin N.V."/>
        </authorList>
    </citation>
    <scope>NUCLEOTIDE SEQUENCE [LARGE SCALE GENOMIC DNA]</scope>
    <source>
        <strain evidence="13 14">M1803</strain>
    </source>
</reference>
<feature type="binding site" evidence="11">
    <location>
        <position position="78"/>
    </location>
    <ligand>
        <name>UMP</name>
        <dbReference type="ChEBI" id="CHEBI:57865"/>
    </ligand>
</feature>
<gene>
    <name evidence="11" type="primary">pyrH</name>
    <name evidence="13" type="ORF">IPV69_20650</name>
</gene>
<evidence type="ECO:0000256" key="4">
    <source>
        <dbReference type="ARBA" id="ARBA00022490"/>
    </source>
</evidence>